<evidence type="ECO:0000313" key="2">
    <source>
        <dbReference type="Proteomes" id="UP000289219"/>
    </source>
</evidence>
<accession>A0A411B8X0</accession>
<organism evidence="1 2">
    <name type="scientific">Aeromonas phage Asswx_1</name>
    <dbReference type="NCBI Taxonomy" id="2419739"/>
    <lineage>
        <taxon>Viruses</taxon>
        <taxon>Duplodnaviria</taxon>
        <taxon>Heunggongvirae</taxon>
        <taxon>Uroviricota</taxon>
        <taxon>Caudoviricetes</taxon>
        <taxon>Pantevenvirales</taxon>
        <taxon>Straboviridae</taxon>
        <taxon>Emmerichvirinae</taxon>
        <taxon>Ceceduovirus</taxon>
        <taxon>Ceceduovirus aszj</taxon>
    </lineage>
</organism>
<protein>
    <submittedName>
        <fullName evidence="1">Uncharacterized protein</fullName>
    </submittedName>
</protein>
<sequence length="98" mass="11085">MKISKEEVGSYISTVFWFTAKQGIDNTNGVYGVDGIIEKHNRYLFCIITLKNGLVFHGVNSGGLDPEKYDRTYAENDAFEDAFNKVWEAVAIHKSFSK</sequence>
<reference evidence="1 2" key="1">
    <citation type="submission" date="2018-08" db="EMBL/GenBank/DDBJ databases">
        <title>Asswx_1, Complete genome sequences of 3 novel enterobacteria, Pakpunavirus like phages.</title>
        <authorList>
            <person name="Yuan S."/>
            <person name="Ma Y."/>
            <person name="Liu Q."/>
        </authorList>
    </citation>
    <scope>NUCLEOTIDE SEQUENCE [LARGE SCALE GENOMIC DNA]</scope>
</reference>
<evidence type="ECO:0000313" key="1">
    <source>
        <dbReference type="EMBL" id="QAX98052.1"/>
    </source>
</evidence>
<proteinExistence type="predicted"/>
<dbReference type="EMBL" id="MH791398">
    <property type="protein sequence ID" value="QAX98052.1"/>
    <property type="molecule type" value="Genomic_DNA"/>
</dbReference>
<dbReference type="Pfam" id="PF13876">
    <property type="entry name" value="Phage_gp49_66"/>
    <property type="match status" value="1"/>
</dbReference>
<dbReference type="InterPro" id="IPR025915">
    <property type="entry name" value="Phage_gp49_66"/>
</dbReference>
<name>A0A411B8X0_9CAUD</name>
<gene>
    <name evidence="1" type="ORF">ASswx1_412</name>
</gene>
<dbReference type="Proteomes" id="UP000289219">
    <property type="component" value="Segment"/>
</dbReference>